<sequence>MSEPIELTLDAIDNQLLDDTDGDLRRTVTSFGTRIITQHIPATHSAGVSMWVPVGSRDETPEVAGSTHFLEHLLFKGTDTRSAFDIAESFDRVGGETNAETAKEHTAYWARVVSTDLTMAVGTIADMLTNSLLDPAEFEMERGVILDELAMSKDSPTENVHEAFQQAIHGDTPLGRPVGGTPDIISALSRDKVLEHYHRHYAPNNLIVAVAGDIEHEAVVNMVTDALSASNWASQLKSSSRPRQRRSKLATSEGAQSAEMVRRRDVEQAHVVIGTKGFCALADELPTFNVLLNVLGGSMSSRLFQEVREKRGLAYTTYAFGSSYAETGSFGMYAGTSPAKVDEVEKLMRAQLELLASEGPTALEMERVRGQVRGSVVLGQEDNWSRMMLIGRAEVSGRYKSIEQAIDAINQVSAEDVKAMATDLARRDFSRALVLPNNA</sequence>
<feature type="region of interest" description="Disordered" evidence="3">
    <location>
        <begin position="234"/>
        <end position="261"/>
    </location>
</feature>
<evidence type="ECO:0000313" key="6">
    <source>
        <dbReference type="EMBL" id="PKY66820.1"/>
    </source>
</evidence>
<dbReference type="PANTHER" id="PTHR11851">
    <property type="entry name" value="METALLOPROTEASE"/>
    <property type="match status" value="1"/>
</dbReference>
<evidence type="ECO:0000259" key="4">
    <source>
        <dbReference type="Pfam" id="PF00675"/>
    </source>
</evidence>
<accession>A0A2I1I6S6</accession>
<comment type="similarity">
    <text evidence="1 2">Belongs to the peptidase M16 family.</text>
</comment>
<feature type="domain" description="Peptidase M16 N-terminal" evidence="4">
    <location>
        <begin position="34"/>
        <end position="181"/>
    </location>
</feature>
<dbReference type="InterPro" id="IPR007863">
    <property type="entry name" value="Peptidase_M16_C"/>
</dbReference>
<dbReference type="InterPro" id="IPR001431">
    <property type="entry name" value="Pept_M16_Zn_BS"/>
</dbReference>
<protein>
    <submittedName>
        <fullName evidence="6">Peptidase M16</fullName>
    </submittedName>
</protein>
<dbReference type="AlphaFoldDB" id="A0A2I1I6S6"/>
<dbReference type="Pfam" id="PF00675">
    <property type="entry name" value="Peptidase_M16"/>
    <property type="match status" value="1"/>
</dbReference>
<name>A0A2I1I6S6_9ACTO</name>
<dbReference type="GO" id="GO:0006508">
    <property type="term" value="P:proteolysis"/>
    <property type="evidence" value="ECO:0007669"/>
    <property type="project" value="InterPro"/>
</dbReference>
<dbReference type="PROSITE" id="PS00143">
    <property type="entry name" value="INSULINASE"/>
    <property type="match status" value="1"/>
</dbReference>
<dbReference type="RefSeq" id="WP_101627329.1">
    <property type="nucleotide sequence ID" value="NZ_PKKJ01000001.1"/>
</dbReference>
<dbReference type="PANTHER" id="PTHR11851:SF49">
    <property type="entry name" value="MITOCHONDRIAL-PROCESSING PEPTIDASE SUBUNIT ALPHA"/>
    <property type="match status" value="1"/>
</dbReference>
<dbReference type="InterPro" id="IPR011249">
    <property type="entry name" value="Metalloenz_LuxS/M16"/>
</dbReference>
<reference evidence="6 7" key="1">
    <citation type="submission" date="2017-12" db="EMBL/GenBank/DDBJ databases">
        <title>Phylogenetic diversity of female urinary microbiome.</title>
        <authorList>
            <person name="Thomas-White K."/>
            <person name="Wolfe A.J."/>
        </authorList>
    </citation>
    <scope>NUCLEOTIDE SEQUENCE [LARGE SCALE GENOMIC DNA]</scope>
    <source>
        <strain evidence="6 7">UMB0250</strain>
    </source>
</reference>
<dbReference type="GO" id="GO:0004222">
    <property type="term" value="F:metalloendopeptidase activity"/>
    <property type="evidence" value="ECO:0007669"/>
    <property type="project" value="InterPro"/>
</dbReference>
<dbReference type="Pfam" id="PF05193">
    <property type="entry name" value="Peptidase_M16_C"/>
    <property type="match status" value="1"/>
</dbReference>
<dbReference type="EMBL" id="PKKJ01000001">
    <property type="protein sequence ID" value="PKY66820.1"/>
    <property type="molecule type" value="Genomic_DNA"/>
</dbReference>
<evidence type="ECO:0000256" key="3">
    <source>
        <dbReference type="SAM" id="MobiDB-lite"/>
    </source>
</evidence>
<gene>
    <name evidence="6" type="ORF">CYJ25_00820</name>
</gene>
<evidence type="ECO:0000256" key="2">
    <source>
        <dbReference type="RuleBase" id="RU004447"/>
    </source>
</evidence>
<feature type="domain" description="Peptidase M16 C-terminal" evidence="5">
    <location>
        <begin position="188"/>
        <end position="371"/>
    </location>
</feature>
<dbReference type="OrthoDB" id="9811314at2"/>
<dbReference type="Gene3D" id="3.30.830.10">
    <property type="entry name" value="Metalloenzyme, LuxS/M16 peptidase-like"/>
    <property type="match status" value="2"/>
</dbReference>
<comment type="caution">
    <text evidence="6">The sequence shown here is derived from an EMBL/GenBank/DDBJ whole genome shotgun (WGS) entry which is preliminary data.</text>
</comment>
<dbReference type="InterPro" id="IPR011765">
    <property type="entry name" value="Pept_M16_N"/>
</dbReference>
<evidence type="ECO:0000259" key="5">
    <source>
        <dbReference type="Pfam" id="PF05193"/>
    </source>
</evidence>
<dbReference type="SUPFAM" id="SSF63411">
    <property type="entry name" value="LuxS/MPP-like metallohydrolase"/>
    <property type="match status" value="2"/>
</dbReference>
<evidence type="ECO:0000256" key="1">
    <source>
        <dbReference type="ARBA" id="ARBA00007261"/>
    </source>
</evidence>
<evidence type="ECO:0000313" key="7">
    <source>
        <dbReference type="Proteomes" id="UP000234545"/>
    </source>
</evidence>
<dbReference type="Proteomes" id="UP000234545">
    <property type="component" value="Unassembled WGS sequence"/>
</dbReference>
<dbReference type="InterPro" id="IPR050361">
    <property type="entry name" value="MPP/UQCRC_Complex"/>
</dbReference>
<dbReference type="GO" id="GO:0046872">
    <property type="term" value="F:metal ion binding"/>
    <property type="evidence" value="ECO:0007669"/>
    <property type="project" value="InterPro"/>
</dbReference>
<proteinExistence type="inferred from homology"/>
<organism evidence="6 7">
    <name type="scientific">Schaalia turicensis</name>
    <dbReference type="NCBI Taxonomy" id="131111"/>
    <lineage>
        <taxon>Bacteria</taxon>
        <taxon>Bacillati</taxon>
        <taxon>Actinomycetota</taxon>
        <taxon>Actinomycetes</taxon>
        <taxon>Actinomycetales</taxon>
        <taxon>Actinomycetaceae</taxon>
        <taxon>Schaalia</taxon>
    </lineage>
</organism>